<evidence type="ECO:0000313" key="3">
    <source>
        <dbReference type="EMBL" id="MTD11636.1"/>
    </source>
</evidence>
<dbReference type="Proteomes" id="UP001284094">
    <property type="component" value="Unassembled WGS sequence"/>
</dbReference>
<dbReference type="RefSeq" id="WP_154773218.1">
    <property type="nucleotide sequence ID" value="NZ_JAXHPD010000003.1"/>
</dbReference>
<dbReference type="EMBL" id="WLYL01000028">
    <property type="protein sequence ID" value="MTD11636.1"/>
    <property type="molecule type" value="Genomic_DNA"/>
</dbReference>
<proteinExistence type="predicted"/>
<name>A0A6L6GGR2_9GAMM</name>
<dbReference type="GeneID" id="86888849"/>
<protein>
    <submittedName>
        <fullName evidence="3">Uncharacterized protein</fullName>
    </submittedName>
</protein>
<reference evidence="2 6" key="4">
    <citation type="journal article" date="2024" name="Syst. Appl. Microbiol.">
        <title>Evidence for the occurrence of Acinetobacter faecalis in cattle feces and its emended description.</title>
        <authorList>
            <person name="Kyselkova M."/>
            <person name="Xanthopoulou K."/>
            <person name="Shestivska V."/>
            <person name="Spanelova P."/>
            <person name="Maixnerova M."/>
            <person name="Higgins P.G."/>
            <person name="Nemec A."/>
        </authorList>
    </citation>
    <scope>NUCLEOTIDE SEQUENCE [LARGE SCALE GENOMIC DNA]</scope>
    <source>
        <strain evidence="2 6">ANC 7225</strain>
    </source>
</reference>
<evidence type="ECO:0000313" key="6">
    <source>
        <dbReference type="Proteomes" id="UP001284094"/>
    </source>
</evidence>
<sequence length="55" mass="6348">MIAGVTFIVVLILGFIVHQDMKEKQHKELKLLIEDARSSMGETEQNKNYYAPKNK</sequence>
<dbReference type="Proteomes" id="UP001278995">
    <property type="component" value="Unassembled WGS sequence"/>
</dbReference>
<reference evidence="1 5" key="2">
    <citation type="submission" date="2023-11" db="EMBL/GenBank/DDBJ databases">
        <title>The common occurrence of Acinetobacte faecalis in cattle feces and its emended description.</title>
        <authorList>
            <person name="Kyselkova M."/>
            <person name="Xanthopoulou K."/>
            <person name="Shestivska V."/>
            <person name="Spanelova P."/>
            <person name="Maixnerova M."/>
            <person name="Higgins P.G."/>
            <person name="Nemec A."/>
        </authorList>
    </citation>
    <scope>NUCLEOTIDE SEQUENCE [LARGE SCALE GENOMIC DNA]</scope>
    <source>
        <strain evidence="1 5">ANC 7483</strain>
    </source>
</reference>
<keyword evidence="6" id="KW-1185">Reference proteome</keyword>
<evidence type="ECO:0000313" key="1">
    <source>
        <dbReference type="EMBL" id="MDY6486972.1"/>
    </source>
</evidence>
<organism evidence="3 4">
    <name type="scientific">Acinetobacter faecalis</name>
    <dbReference type="NCBI Taxonomy" id="2665161"/>
    <lineage>
        <taxon>Bacteria</taxon>
        <taxon>Pseudomonadati</taxon>
        <taxon>Pseudomonadota</taxon>
        <taxon>Gammaproteobacteria</taxon>
        <taxon>Moraxellales</taxon>
        <taxon>Moraxellaceae</taxon>
        <taxon>Acinetobacter</taxon>
    </lineage>
</organism>
<evidence type="ECO:0000313" key="2">
    <source>
        <dbReference type="EMBL" id="MDY6551257.1"/>
    </source>
</evidence>
<evidence type="ECO:0000313" key="4">
    <source>
        <dbReference type="Proteomes" id="UP000473854"/>
    </source>
</evidence>
<dbReference type="Proteomes" id="UP000473854">
    <property type="component" value="Unassembled WGS sequence"/>
</dbReference>
<gene>
    <name evidence="3" type="ORF">GIX10_09370</name>
    <name evidence="2" type="ORF">SKM48_10940</name>
    <name evidence="1" type="ORF">SKM51_07140</name>
</gene>
<dbReference type="EMBL" id="JAXHPL010000031">
    <property type="protein sequence ID" value="MDY6486972.1"/>
    <property type="molecule type" value="Genomic_DNA"/>
</dbReference>
<reference evidence="3 4" key="1">
    <citation type="submission" date="2019-11" db="EMBL/GenBank/DDBJ databases">
        <authorList>
            <person name="An D."/>
        </authorList>
    </citation>
    <scope>NUCLEOTIDE SEQUENCE [LARGE SCALE GENOMIC DNA]</scope>
    <source>
        <strain evidence="3 4">YIM 103518</strain>
    </source>
</reference>
<dbReference type="AlphaFoldDB" id="A0A6L6GGR2"/>
<accession>A0A6L6GGR2</accession>
<reference evidence="2" key="3">
    <citation type="submission" date="2023-11" db="EMBL/GenBank/DDBJ databases">
        <authorList>
            <person name="Kyselkova M."/>
            <person name="Xanthopoulou K."/>
            <person name="Shestivska V."/>
            <person name="Spanelova P."/>
            <person name="Maixnerova M."/>
            <person name="Higgins P.G."/>
            <person name="Nemec A."/>
        </authorList>
    </citation>
    <scope>NUCLEOTIDE SEQUENCE</scope>
    <source>
        <strain evidence="2">ANC 7225</strain>
    </source>
</reference>
<dbReference type="EMBL" id="JAXHPO010000057">
    <property type="protein sequence ID" value="MDY6551257.1"/>
    <property type="molecule type" value="Genomic_DNA"/>
</dbReference>
<comment type="caution">
    <text evidence="3">The sequence shown here is derived from an EMBL/GenBank/DDBJ whole genome shotgun (WGS) entry which is preliminary data.</text>
</comment>
<evidence type="ECO:0000313" key="5">
    <source>
        <dbReference type="Proteomes" id="UP001278995"/>
    </source>
</evidence>